<dbReference type="SUPFAM" id="SSF47413">
    <property type="entry name" value="lambda repressor-like DNA-binding domains"/>
    <property type="match status" value="1"/>
</dbReference>
<name>A0A388TAN6_TERA1</name>
<dbReference type="Gene3D" id="1.10.260.40">
    <property type="entry name" value="lambda repressor-like DNA-binding domains"/>
    <property type="match status" value="1"/>
</dbReference>
<evidence type="ECO:0000259" key="1">
    <source>
        <dbReference type="PROSITE" id="PS50943"/>
    </source>
</evidence>
<evidence type="ECO:0000313" key="3">
    <source>
        <dbReference type="Proteomes" id="UP000269352"/>
    </source>
</evidence>
<dbReference type="InterPro" id="IPR010982">
    <property type="entry name" value="Lambda_DNA-bd_dom_sf"/>
</dbReference>
<organism evidence="2 3">
    <name type="scientific">Termititenax aidoneus</name>
    <dbReference type="NCBI Taxonomy" id="2218524"/>
    <lineage>
        <taxon>Bacteria</taxon>
        <taxon>Bacillati</taxon>
        <taxon>Candidatus Margulisiibacteriota</taxon>
        <taxon>Candidatus Termititenacia</taxon>
        <taxon>Candidatus Termititenacales</taxon>
        <taxon>Candidatus Termititenacaceae</taxon>
        <taxon>Candidatus Termititenax</taxon>
    </lineage>
</organism>
<feature type="domain" description="HTH cro/C1-type" evidence="1">
    <location>
        <begin position="23"/>
        <end position="72"/>
    </location>
</feature>
<evidence type="ECO:0000313" key="2">
    <source>
        <dbReference type="EMBL" id="GBR73309.1"/>
    </source>
</evidence>
<dbReference type="EMBL" id="BGZN01000009">
    <property type="protein sequence ID" value="GBR73309.1"/>
    <property type="molecule type" value="Genomic_DNA"/>
</dbReference>
<dbReference type="InterPro" id="IPR001387">
    <property type="entry name" value="Cro/C1-type_HTH"/>
</dbReference>
<dbReference type="Proteomes" id="UP000269352">
    <property type="component" value="Unassembled WGS sequence"/>
</dbReference>
<sequence length="125" mass="15122">MEKEINNADLKNLFSQKLNWLHKKHKKGIEEAALDLNLDYAQYYMLLKGKRLPQLRTLVNINKLYGLNMDWWFRELDKIKPKDAEKLEKKITEFELISSFNKLDKNAQVVVLRLLKNYHKERKYK</sequence>
<dbReference type="GO" id="GO:0003677">
    <property type="term" value="F:DNA binding"/>
    <property type="evidence" value="ECO:0007669"/>
    <property type="project" value="InterPro"/>
</dbReference>
<dbReference type="AlphaFoldDB" id="A0A388TAN6"/>
<proteinExistence type="predicted"/>
<gene>
    <name evidence="2" type="ORF">NO1_0711</name>
</gene>
<accession>A0A388TAN6</accession>
<keyword evidence="3" id="KW-1185">Reference proteome</keyword>
<protein>
    <recommendedName>
        <fullName evidence="1">HTH cro/C1-type domain-containing protein</fullName>
    </recommendedName>
</protein>
<dbReference type="PROSITE" id="PS50943">
    <property type="entry name" value="HTH_CROC1"/>
    <property type="match status" value="1"/>
</dbReference>
<reference evidence="2 3" key="1">
    <citation type="journal article" date="2019" name="ISME J.">
        <title>Genome analyses of uncultured TG2/ZB3 bacteria in 'Margulisbacteria' specifically attached to ectosymbiotic spirochetes of protists in the termite gut.</title>
        <authorList>
            <person name="Utami Y.D."/>
            <person name="Kuwahara H."/>
            <person name="Igai K."/>
            <person name="Murakami T."/>
            <person name="Sugaya K."/>
            <person name="Morikawa T."/>
            <person name="Nagura Y."/>
            <person name="Yuki M."/>
            <person name="Deevong P."/>
            <person name="Inoue T."/>
            <person name="Kihara K."/>
            <person name="Lo N."/>
            <person name="Yamada A."/>
            <person name="Ohkuma M."/>
            <person name="Hongoh Y."/>
        </authorList>
    </citation>
    <scope>NUCLEOTIDE SEQUENCE [LARGE SCALE GENOMIC DNA]</scope>
    <source>
        <strain evidence="2">NkOx7-01</strain>
    </source>
</reference>
<comment type="caution">
    <text evidence="2">The sequence shown here is derived from an EMBL/GenBank/DDBJ whole genome shotgun (WGS) entry which is preliminary data.</text>
</comment>